<dbReference type="AlphaFoldDB" id="A0AAD8B6R8"/>
<evidence type="ECO:0000313" key="18">
    <source>
        <dbReference type="Proteomes" id="UP001233172"/>
    </source>
</evidence>
<evidence type="ECO:0000313" key="17">
    <source>
        <dbReference type="EMBL" id="KAK0047730.1"/>
    </source>
</evidence>
<dbReference type="PANTHER" id="PTHR21625:SF0">
    <property type="entry name" value="DYNEIN REGULATORY COMPLEX SUBUNIT 2"/>
    <property type="match status" value="1"/>
</dbReference>
<dbReference type="InterPro" id="IPR039505">
    <property type="entry name" value="DRC1/2_N"/>
</dbReference>
<comment type="caution">
    <text evidence="17">The sequence shown here is derived from an EMBL/GenBank/DDBJ whole genome shotgun (WGS) entry which is preliminary data.</text>
</comment>
<evidence type="ECO:0000256" key="8">
    <source>
        <dbReference type="ARBA" id="ARBA00037841"/>
    </source>
</evidence>
<dbReference type="GO" id="GO:0005858">
    <property type="term" value="C:axonemal dynein complex"/>
    <property type="evidence" value="ECO:0007669"/>
    <property type="project" value="InterPro"/>
</dbReference>
<name>A0AAD8B6R8_BIOPF</name>
<organism evidence="17 18">
    <name type="scientific">Biomphalaria pfeifferi</name>
    <name type="common">Bloodfluke planorb</name>
    <name type="synonym">Freshwater snail</name>
    <dbReference type="NCBI Taxonomy" id="112525"/>
    <lineage>
        <taxon>Eukaryota</taxon>
        <taxon>Metazoa</taxon>
        <taxon>Spiralia</taxon>
        <taxon>Lophotrochozoa</taxon>
        <taxon>Mollusca</taxon>
        <taxon>Gastropoda</taxon>
        <taxon>Heterobranchia</taxon>
        <taxon>Euthyneura</taxon>
        <taxon>Panpulmonata</taxon>
        <taxon>Hygrophila</taxon>
        <taxon>Lymnaeoidea</taxon>
        <taxon>Planorbidae</taxon>
        <taxon>Biomphalaria</taxon>
    </lineage>
</organism>
<reference evidence="17" key="1">
    <citation type="journal article" date="2023" name="PLoS Negl. Trop. Dis.">
        <title>A genome sequence for Biomphalaria pfeifferi, the major vector snail for the human-infecting parasite Schistosoma mansoni.</title>
        <authorList>
            <person name="Bu L."/>
            <person name="Lu L."/>
            <person name="Laidemitt M.R."/>
            <person name="Zhang S.M."/>
            <person name="Mutuku M."/>
            <person name="Mkoji G."/>
            <person name="Steinauer M."/>
            <person name="Loker E.S."/>
        </authorList>
    </citation>
    <scope>NUCLEOTIDE SEQUENCE</scope>
    <source>
        <strain evidence="17">KasaAsao</strain>
    </source>
</reference>
<evidence type="ECO:0000256" key="13">
    <source>
        <dbReference type="SAM" id="Coils"/>
    </source>
</evidence>
<keyword evidence="4 13" id="KW-0175">Coiled coil</keyword>
<dbReference type="EMBL" id="JASAOG010000147">
    <property type="protein sequence ID" value="KAK0047730.1"/>
    <property type="molecule type" value="Genomic_DNA"/>
</dbReference>
<feature type="region of interest" description="Disordered" evidence="14">
    <location>
        <begin position="33"/>
        <end position="59"/>
    </location>
</feature>
<dbReference type="Pfam" id="PF14772">
    <property type="entry name" value="NYD-SP28"/>
    <property type="match status" value="1"/>
</dbReference>
<evidence type="ECO:0000256" key="2">
    <source>
        <dbReference type="ARBA" id="ARBA00022490"/>
    </source>
</evidence>
<comment type="function">
    <text evidence="12">Component of the nexin-dynein regulatory complex (N-DRC), a key regulator of ciliary/flagellar motility which maintains the alignment and integrity of the distal axoneme and regulates microtubule sliding in motile axonemes. Plays a critical role in the assembly of N-DRC and also stabilizes the assembly of multiple inner dynein arms and radial spokes. Coassembles with DRC1 to form a central scaffold needed for assembly of the N-DRC and its attachment to the outer doublet microtubules.</text>
</comment>
<gene>
    <name evidence="17" type="ORF">Bpfe_022898</name>
</gene>
<evidence type="ECO:0000256" key="12">
    <source>
        <dbReference type="ARBA" id="ARBA00045865"/>
    </source>
</evidence>
<dbReference type="GO" id="GO:0003352">
    <property type="term" value="P:regulation of cilium movement"/>
    <property type="evidence" value="ECO:0007669"/>
    <property type="project" value="TreeGrafter"/>
</dbReference>
<dbReference type="InterPro" id="IPR029440">
    <property type="entry name" value="DRC1_C"/>
</dbReference>
<evidence type="ECO:0000259" key="15">
    <source>
        <dbReference type="Pfam" id="PF14772"/>
    </source>
</evidence>
<evidence type="ECO:0000256" key="4">
    <source>
        <dbReference type="ARBA" id="ARBA00023054"/>
    </source>
</evidence>
<comment type="subcellular location">
    <subcellularLocation>
        <location evidence="1">Cytoplasm</location>
        <location evidence="1">Cytoskeleton</location>
        <location evidence="1">Flagellum axoneme</location>
    </subcellularLocation>
    <subcellularLocation>
        <location evidence="8">Cytoplasm</location>
        <location evidence="8">Cytoskeleton</location>
        <location evidence="8">Flagellum basal body</location>
    </subcellularLocation>
</comment>
<proteinExistence type="inferred from homology"/>
<evidence type="ECO:0000256" key="1">
    <source>
        <dbReference type="ARBA" id="ARBA00004611"/>
    </source>
</evidence>
<evidence type="ECO:0000256" key="11">
    <source>
        <dbReference type="ARBA" id="ARBA00041517"/>
    </source>
</evidence>
<feature type="domain" description="Dynein regulatory complex protein 1 C-terminal" evidence="16">
    <location>
        <begin position="437"/>
        <end position="483"/>
    </location>
</feature>
<feature type="coiled-coil region" evidence="13">
    <location>
        <begin position="301"/>
        <end position="363"/>
    </location>
</feature>
<dbReference type="GO" id="GO:0060285">
    <property type="term" value="P:cilium-dependent cell motility"/>
    <property type="evidence" value="ECO:0007669"/>
    <property type="project" value="TreeGrafter"/>
</dbReference>
<evidence type="ECO:0000256" key="7">
    <source>
        <dbReference type="ARBA" id="ARBA00023273"/>
    </source>
</evidence>
<dbReference type="PANTHER" id="PTHR21625">
    <property type="entry name" value="NYD-SP28 PROTEIN"/>
    <property type="match status" value="1"/>
</dbReference>
<dbReference type="Proteomes" id="UP001233172">
    <property type="component" value="Unassembled WGS sequence"/>
</dbReference>
<evidence type="ECO:0000256" key="5">
    <source>
        <dbReference type="ARBA" id="ARBA00023069"/>
    </source>
</evidence>
<evidence type="ECO:0000256" key="14">
    <source>
        <dbReference type="SAM" id="MobiDB-lite"/>
    </source>
</evidence>
<accession>A0AAD8B6R8</accession>
<evidence type="ECO:0000256" key="3">
    <source>
        <dbReference type="ARBA" id="ARBA00022846"/>
    </source>
</evidence>
<dbReference type="Pfam" id="PF14775">
    <property type="entry name" value="NYD-SP28_assoc"/>
    <property type="match status" value="1"/>
</dbReference>
<evidence type="ECO:0000256" key="10">
    <source>
        <dbReference type="ARBA" id="ARBA00040899"/>
    </source>
</evidence>
<comment type="similarity">
    <text evidence="9">Belongs to the DRC2 family.</text>
</comment>
<feature type="domain" description="Dynein regulatory complex protein 1/2 N-terminal" evidence="15">
    <location>
        <begin position="67"/>
        <end position="166"/>
    </location>
</feature>
<evidence type="ECO:0000256" key="9">
    <source>
        <dbReference type="ARBA" id="ARBA00038424"/>
    </source>
</evidence>
<evidence type="ECO:0000256" key="6">
    <source>
        <dbReference type="ARBA" id="ARBA00023212"/>
    </source>
</evidence>
<keyword evidence="18" id="KW-1185">Reference proteome</keyword>
<keyword evidence="5" id="KW-0969">Cilium</keyword>
<keyword evidence="7" id="KW-0966">Cell projection</keyword>
<evidence type="ECO:0000259" key="16">
    <source>
        <dbReference type="Pfam" id="PF14775"/>
    </source>
</evidence>
<keyword evidence="6" id="KW-0206">Cytoskeleton</keyword>
<reference evidence="17" key="2">
    <citation type="submission" date="2023-04" db="EMBL/GenBank/DDBJ databases">
        <authorList>
            <person name="Bu L."/>
            <person name="Lu L."/>
            <person name="Laidemitt M.R."/>
            <person name="Zhang S.M."/>
            <person name="Mutuku M."/>
            <person name="Mkoji G."/>
            <person name="Steinauer M."/>
            <person name="Loker E.S."/>
        </authorList>
    </citation>
    <scope>NUCLEOTIDE SEQUENCE</scope>
    <source>
        <strain evidence="17">KasaAsao</strain>
        <tissue evidence="17">Whole Snail</tissue>
    </source>
</reference>
<dbReference type="InterPro" id="IPR039750">
    <property type="entry name" value="DRC1/DRC2"/>
</dbReference>
<keyword evidence="2" id="KW-0963">Cytoplasm</keyword>
<sequence>MHTPSFLLPVSITTNKHSLKRIIILSSSKKNINNRGTLPLKMPKKKKQGSSKKSMSDEERIAYEEQKRFAEEEMKKKKEDVLTQYLKDKLAKEEKATNYNLHKLNHQWRTIMREAKSKELKKDIEIMSQTFERVIDRKDAVVKSLMVDIAEAEEQYAMALRSHVQNSDNLLELQKTRLDTLIREYYYELEIICEEFDLERKMLEEQHNMEMNDIADILFAMDQNYQERENEAMAEFQSLRDEIKNKNLEEKHALRINLESKVEELWIQFKQALQNYNDTNEERKVTFENLKIKDEKSAKEIEMQMKRLQNISENIASLRAKLSANAKESEEKNKLLREEREKMQRHFHELKAQMNRVREIERDKLTKITLESNAAIKEIKRQKEKGELILRLSEMCRKLETEEEKVLPFYASSLTKEEEDDVNAAVLESPSEPMAKAMHEYASLENFWKRYNKVLLDKLALEKEKQSLGLENQQLRMLLKQYLDGISVNDEILSQVNPLFVVNNKSNLKLHVPVTDPRVRRPAPATVIEAAHAVKHIMF</sequence>
<keyword evidence="3" id="KW-0282">Flagellum</keyword>
<protein>
    <recommendedName>
        <fullName evidence="10">Dynein regulatory complex subunit 2</fullName>
    </recommendedName>
    <alternativeName>
        <fullName evidence="11">Coiled-coil domain-containing protein 65</fullName>
    </alternativeName>
</protein>
<dbReference type="GO" id="GO:0070286">
    <property type="term" value="P:axonemal dynein complex assembly"/>
    <property type="evidence" value="ECO:0007669"/>
    <property type="project" value="InterPro"/>
</dbReference>